<dbReference type="InterPro" id="IPR050084">
    <property type="entry name" value="NADPH_dep_7-cyano-7-deazaG_red"/>
</dbReference>
<dbReference type="InterPro" id="IPR043133">
    <property type="entry name" value="GTP-CH-I_C/QueF"/>
</dbReference>
<evidence type="ECO:0000256" key="5">
    <source>
        <dbReference type="HAMAP-Rule" id="MF_00818"/>
    </source>
</evidence>
<dbReference type="SUPFAM" id="SSF55620">
    <property type="entry name" value="Tetrahydrobiopterin biosynthesis enzymes-like"/>
    <property type="match status" value="1"/>
</dbReference>
<comment type="catalytic activity">
    <reaction evidence="5">
        <text>7-aminomethyl-7-carbaguanine + 2 NADP(+) = 7-cyano-7-carbaguanine + 2 NADPH + 3 H(+)</text>
        <dbReference type="Rhea" id="RHEA:13409"/>
        <dbReference type="ChEBI" id="CHEBI:15378"/>
        <dbReference type="ChEBI" id="CHEBI:45075"/>
        <dbReference type="ChEBI" id="CHEBI:57783"/>
        <dbReference type="ChEBI" id="CHEBI:58349"/>
        <dbReference type="ChEBI" id="CHEBI:58703"/>
        <dbReference type="EC" id="1.7.1.13"/>
    </reaction>
</comment>
<dbReference type="PANTHER" id="PTHR34354">
    <property type="entry name" value="NADPH-DEPENDENT 7-CYANO-7-DEAZAGUANINE REDUCTASE"/>
    <property type="match status" value="1"/>
</dbReference>
<evidence type="ECO:0000313" key="8">
    <source>
        <dbReference type="Proteomes" id="UP000789359"/>
    </source>
</evidence>
<name>A0ABM8Q5R7_9BACT</name>
<evidence type="ECO:0000256" key="4">
    <source>
        <dbReference type="ARBA" id="ARBA00023002"/>
    </source>
</evidence>
<feature type="active site" description="Thioimide intermediate" evidence="5">
    <location>
        <position position="60"/>
    </location>
</feature>
<dbReference type="Gene3D" id="3.30.1130.10">
    <property type="match status" value="1"/>
</dbReference>
<keyword evidence="4 5" id="KW-0560">Oxidoreductase</keyword>
<proteinExistence type="inferred from homology"/>
<organism evidence="7 8">
    <name type="scientific">Campylobacter suis</name>
    <dbReference type="NCBI Taxonomy" id="2790657"/>
    <lineage>
        <taxon>Bacteria</taxon>
        <taxon>Pseudomonadati</taxon>
        <taxon>Campylobacterota</taxon>
        <taxon>Epsilonproteobacteria</taxon>
        <taxon>Campylobacterales</taxon>
        <taxon>Campylobacteraceae</taxon>
        <taxon>Campylobacter</taxon>
    </lineage>
</organism>
<feature type="region of interest" description="Disordered" evidence="6">
    <location>
        <begin position="144"/>
        <end position="257"/>
    </location>
</feature>
<sequence length="257" mass="29864">MSKEILILDDEQEQDVKPDLKYGEQIFKNFNPETDLEFWENKHEREYMISITLPEFCCLCPRAGYPDFATIYLDYIPNKFVVELKTIKLYINSFMNRNISHEDSINEIYDVLYRKLEPKYMKIVGDFNPRGNVHTVIEISSESLIKKQGKNNADDEKSRDDNRRAGARRIEERERDRARDEKRGSSGLRGGSRRDSDKGGSRTRGFDRDDSRGSKGGSRGKNFERGGDEKPKRAARDGFRKISYEGNRKASVVKKDK</sequence>
<dbReference type="InterPro" id="IPR029500">
    <property type="entry name" value="QueF"/>
</dbReference>
<dbReference type="InterPro" id="IPR016856">
    <property type="entry name" value="QueF_type1"/>
</dbReference>
<protein>
    <recommendedName>
        <fullName evidence="5">NADPH-dependent 7-cyano-7-deazaguanine reductase</fullName>
        <ecNumber evidence="5">1.7.1.13</ecNumber>
    </recommendedName>
    <alternativeName>
        <fullName evidence="5">7-cyano-7-carbaguanine reductase</fullName>
    </alternativeName>
    <alternativeName>
        <fullName evidence="5">NADPH-dependent nitrile oxidoreductase</fullName>
    </alternativeName>
    <alternativeName>
        <fullName evidence="5">PreQ(0) reductase</fullName>
    </alternativeName>
</protein>
<dbReference type="NCBIfam" id="TIGR03139">
    <property type="entry name" value="QueF-II"/>
    <property type="match status" value="1"/>
</dbReference>
<feature type="compositionally biased region" description="Basic and acidic residues" evidence="6">
    <location>
        <begin position="192"/>
        <end position="213"/>
    </location>
</feature>
<keyword evidence="1 5" id="KW-0963">Cytoplasm</keyword>
<evidence type="ECO:0000256" key="3">
    <source>
        <dbReference type="ARBA" id="ARBA00022857"/>
    </source>
</evidence>
<feature type="compositionally biased region" description="Basic and acidic residues" evidence="6">
    <location>
        <begin position="221"/>
        <end position="257"/>
    </location>
</feature>
<dbReference type="EC" id="1.7.1.13" evidence="5"/>
<keyword evidence="8" id="KW-1185">Reference proteome</keyword>
<comment type="function">
    <text evidence="5">Catalyzes the NADPH-dependent reduction of 7-cyano-7-deazaguanine (preQ0) to 7-aminomethyl-7-deazaguanine (preQ1).</text>
</comment>
<keyword evidence="2 5" id="KW-0671">Queuosine biosynthesis</keyword>
<feature type="binding site" evidence="5">
    <location>
        <begin position="101"/>
        <end position="102"/>
    </location>
    <ligand>
        <name>substrate</name>
    </ligand>
</feature>
<comment type="subcellular location">
    <subcellularLocation>
        <location evidence="5">Cytoplasm</location>
    </subcellularLocation>
</comment>
<evidence type="ECO:0000256" key="2">
    <source>
        <dbReference type="ARBA" id="ARBA00022785"/>
    </source>
</evidence>
<comment type="caution">
    <text evidence="7">The sequence shown here is derived from an EMBL/GenBank/DDBJ whole genome shotgun (WGS) entry which is preliminary data.</text>
</comment>
<evidence type="ECO:0000313" key="7">
    <source>
        <dbReference type="EMBL" id="CAD7288177.1"/>
    </source>
</evidence>
<keyword evidence="3 5" id="KW-0521">NADP</keyword>
<feature type="binding site" evidence="5">
    <location>
        <begin position="82"/>
        <end position="84"/>
    </location>
    <ligand>
        <name>substrate</name>
    </ligand>
</feature>
<evidence type="ECO:0000256" key="6">
    <source>
        <dbReference type="SAM" id="MobiDB-lite"/>
    </source>
</evidence>
<dbReference type="Proteomes" id="UP000789359">
    <property type="component" value="Unassembled WGS sequence"/>
</dbReference>
<dbReference type="GO" id="GO:0033739">
    <property type="term" value="F:preQ1 synthase activity"/>
    <property type="evidence" value="ECO:0007669"/>
    <property type="project" value="UniProtKB-EC"/>
</dbReference>
<accession>A0ABM8Q5R7</accession>
<feature type="active site" description="Proton donor" evidence="5">
    <location>
        <position position="67"/>
    </location>
</feature>
<evidence type="ECO:0000256" key="1">
    <source>
        <dbReference type="ARBA" id="ARBA00022490"/>
    </source>
</evidence>
<dbReference type="HAMAP" id="MF_00818">
    <property type="entry name" value="QueF_type1"/>
    <property type="match status" value="1"/>
</dbReference>
<dbReference type="Pfam" id="PF14489">
    <property type="entry name" value="QueF"/>
    <property type="match status" value="1"/>
</dbReference>
<dbReference type="RefSeq" id="WP_230056931.1">
    <property type="nucleotide sequence ID" value="NZ_CAJHOE010000002.1"/>
</dbReference>
<feature type="compositionally biased region" description="Basic and acidic residues" evidence="6">
    <location>
        <begin position="152"/>
        <end position="184"/>
    </location>
</feature>
<dbReference type="EMBL" id="CAJHOE010000002">
    <property type="protein sequence ID" value="CAD7288177.1"/>
    <property type="molecule type" value="Genomic_DNA"/>
</dbReference>
<gene>
    <name evidence="5 7" type="primary">queF</name>
    <name evidence="7" type="ORF">LMG8286_01175</name>
</gene>
<comment type="pathway">
    <text evidence="5">tRNA modification; tRNA-queuosine biosynthesis.</text>
</comment>
<dbReference type="PANTHER" id="PTHR34354:SF1">
    <property type="entry name" value="NADPH-DEPENDENT 7-CYANO-7-DEAZAGUANINE REDUCTASE"/>
    <property type="match status" value="1"/>
</dbReference>
<comment type="similarity">
    <text evidence="5">Belongs to the GTP cyclohydrolase I family. QueF type 1 subfamily.</text>
</comment>
<reference evidence="7 8" key="1">
    <citation type="submission" date="2020-11" db="EMBL/GenBank/DDBJ databases">
        <authorList>
            <person name="Peeters C."/>
        </authorList>
    </citation>
    <scope>NUCLEOTIDE SEQUENCE [LARGE SCALE GENOMIC DNA]</scope>
    <source>
        <strain evidence="7 8">LMG 8286</strain>
    </source>
</reference>